<dbReference type="RefSeq" id="WP_218632848.1">
    <property type="nucleotide sequence ID" value="NZ_JAHVAH010000001.1"/>
</dbReference>
<keyword evidence="2" id="KW-1185">Reference proteome</keyword>
<reference evidence="1 2" key="1">
    <citation type="submission" date="2021-07" db="EMBL/GenBank/DDBJ databases">
        <title>The draft genome sequence of Sphingomicrobium sp. B8.</title>
        <authorList>
            <person name="Mu L."/>
        </authorList>
    </citation>
    <scope>NUCLEOTIDE SEQUENCE [LARGE SCALE GENOMIC DNA]</scope>
    <source>
        <strain evidence="1 2">B8</strain>
    </source>
</reference>
<dbReference type="InterPro" id="IPR007838">
    <property type="entry name" value="Cell_div_ZapA-like"/>
</dbReference>
<evidence type="ECO:0000313" key="1">
    <source>
        <dbReference type="EMBL" id="MBW0144896.1"/>
    </source>
</evidence>
<proteinExistence type="predicted"/>
<organism evidence="1 2">
    <name type="scientific">Sphingomicrobium clamense</name>
    <dbReference type="NCBI Taxonomy" id="2851013"/>
    <lineage>
        <taxon>Bacteria</taxon>
        <taxon>Pseudomonadati</taxon>
        <taxon>Pseudomonadota</taxon>
        <taxon>Alphaproteobacteria</taxon>
        <taxon>Sphingomonadales</taxon>
        <taxon>Sphingomonadaceae</taxon>
        <taxon>Sphingomicrobium</taxon>
    </lineage>
</organism>
<gene>
    <name evidence="1" type="ORF">KTQ36_06260</name>
</gene>
<evidence type="ECO:0000313" key="2">
    <source>
        <dbReference type="Proteomes" id="UP000698028"/>
    </source>
</evidence>
<dbReference type="Pfam" id="PF05164">
    <property type="entry name" value="ZapA"/>
    <property type="match status" value="1"/>
</dbReference>
<accession>A0ABS6V5Y1</accession>
<dbReference type="Proteomes" id="UP000698028">
    <property type="component" value="Unassembled WGS sequence"/>
</dbReference>
<sequence>MSDIELTICGRPYQVRCRDGEEENLRAAGRLVDQKSREVIAGLGNLSEARQFFFAALLMADQMLNGEGNAVPVAAPASIDEAQVEAAEALAERLEAIANSLENASVSA</sequence>
<dbReference type="EMBL" id="JAHVAH010000001">
    <property type="protein sequence ID" value="MBW0144896.1"/>
    <property type="molecule type" value="Genomic_DNA"/>
</dbReference>
<dbReference type="GO" id="GO:0051301">
    <property type="term" value="P:cell division"/>
    <property type="evidence" value="ECO:0007669"/>
    <property type="project" value="UniProtKB-KW"/>
</dbReference>
<keyword evidence="1" id="KW-0131">Cell cycle</keyword>
<name>A0ABS6V5Y1_9SPHN</name>
<keyword evidence="1" id="KW-0132">Cell division</keyword>
<protein>
    <submittedName>
        <fullName evidence="1">Cell division protein ZapA</fullName>
    </submittedName>
</protein>
<comment type="caution">
    <text evidence="1">The sequence shown here is derived from an EMBL/GenBank/DDBJ whole genome shotgun (WGS) entry which is preliminary data.</text>
</comment>